<keyword evidence="3" id="KW-0805">Transcription regulation</keyword>
<reference evidence="8" key="1">
    <citation type="submission" date="2021-01" db="EMBL/GenBank/DDBJ databases">
        <authorList>
            <person name="Corre E."/>
            <person name="Pelletier E."/>
            <person name="Niang G."/>
            <person name="Scheremetjew M."/>
            <person name="Finn R."/>
            <person name="Kale V."/>
            <person name="Holt S."/>
            <person name="Cochrane G."/>
            <person name="Meng A."/>
            <person name="Brown T."/>
            <person name="Cohen L."/>
        </authorList>
    </citation>
    <scope>NUCLEOTIDE SEQUENCE</scope>
    <source>
        <strain evidence="8">CCMP1510</strain>
    </source>
</reference>
<comment type="similarity">
    <text evidence="2">Belongs to the TFIIF alpha subunit family.</text>
</comment>
<dbReference type="AlphaFoldDB" id="A0A7S3NII2"/>
<feature type="compositionally biased region" description="Basic and acidic residues" evidence="7">
    <location>
        <begin position="324"/>
        <end position="333"/>
    </location>
</feature>
<dbReference type="GO" id="GO:0006367">
    <property type="term" value="P:transcription initiation at RNA polymerase II promoter"/>
    <property type="evidence" value="ECO:0007669"/>
    <property type="project" value="InterPro"/>
</dbReference>
<evidence type="ECO:0008006" key="9">
    <source>
        <dbReference type="Google" id="ProtNLM"/>
    </source>
</evidence>
<dbReference type="SUPFAM" id="SSF50916">
    <property type="entry name" value="Rap30/74 interaction domains"/>
    <property type="match status" value="1"/>
</dbReference>
<accession>A0A7S3NII2</accession>
<feature type="compositionally biased region" description="Acidic residues" evidence="7">
    <location>
        <begin position="252"/>
        <end position="278"/>
    </location>
</feature>
<name>A0A7S3NII2_9STRA</name>
<dbReference type="GO" id="GO:0032968">
    <property type="term" value="P:positive regulation of transcription elongation by RNA polymerase II"/>
    <property type="evidence" value="ECO:0007669"/>
    <property type="project" value="InterPro"/>
</dbReference>
<organism evidence="8">
    <name type="scientific">Aureoumbra lagunensis</name>
    <dbReference type="NCBI Taxonomy" id="44058"/>
    <lineage>
        <taxon>Eukaryota</taxon>
        <taxon>Sar</taxon>
        <taxon>Stramenopiles</taxon>
        <taxon>Ochrophyta</taxon>
        <taxon>Pelagophyceae</taxon>
        <taxon>Pelagomonadales</taxon>
        <taxon>Aureoumbra</taxon>
    </lineage>
</organism>
<evidence type="ECO:0000256" key="3">
    <source>
        <dbReference type="ARBA" id="ARBA00023015"/>
    </source>
</evidence>
<dbReference type="PANTHER" id="PTHR13011:SF0">
    <property type="entry name" value="GENERAL TRANSCRIPTION FACTOR IIF SUBUNIT 1"/>
    <property type="match status" value="1"/>
</dbReference>
<comment type="subcellular location">
    <subcellularLocation>
        <location evidence="1">Nucleus</location>
    </subcellularLocation>
</comment>
<evidence type="ECO:0000256" key="2">
    <source>
        <dbReference type="ARBA" id="ARBA00005249"/>
    </source>
</evidence>
<feature type="compositionally biased region" description="Acidic residues" evidence="7">
    <location>
        <begin position="286"/>
        <end position="298"/>
    </location>
</feature>
<dbReference type="EMBL" id="HBIJ01005412">
    <property type="protein sequence ID" value="CAE0363085.1"/>
    <property type="molecule type" value="Transcribed_RNA"/>
</dbReference>
<feature type="region of interest" description="Disordered" evidence="7">
    <location>
        <begin position="252"/>
        <end position="343"/>
    </location>
</feature>
<dbReference type="InterPro" id="IPR011039">
    <property type="entry name" value="TFIIF_interaction"/>
</dbReference>
<keyword evidence="4" id="KW-0238">DNA-binding</keyword>
<evidence type="ECO:0000256" key="7">
    <source>
        <dbReference type="SAM" id="MobiDB-lite"/>
    </source>
</evidence>
<dbReference type="GO" id="GO:0005674">
    <property type="term" value="C:transcription factor TFIIF complex"/>
    <property type="evidence" value="ECO:0007669"/>
    <property type="project" value="TreeGrafter"/>
</dbReference>
<evidence type="ECO:0000256" key="1">
    <source>
        <dbReference type="ARBA" id="ARBA00004123"/>
    </source>
</evidence>
<proteinExistence type="inferred from homology"/>
<gene>
    <name evidence="8" type="ORF">ALAG00032_LOCUS3826</name>
</gene>
<evidence type="ECO:0000256" key="6">
    <source>
        <dbReference type="ARBA" id="ARBA00023242"/>
    </source>
</evidence>
<protein>
    <recommendedName>
        <fullName evidence="9">Transcription initiation factor IIF subunit alpha</fullName>
    </recommendedName>
</protein>
<sequence length="431" mass="49441">MSNRDGSELRRIAIIKKDGKILIGKLPQMLDTSWEEAWSEKKILYEEEESEVEDSDDETEKKAGWAVRAAERRLRSRLSWSAKNRKRRQWIIKNNKNKRMLGQAEGVQSKYVLLTKENDSFEARQVDDWVKFKPEIHYRTLSGEIAEKALQDLSVSYDVKEAVRLTRAVQKQQDSTDLKHLTRPISRFERLERKLQTDDETDEYGNKKGAFTKTRTARIKTSEIDPFADAGTRLDIGLNAAGADADAEDIIEGFGDDGVDFDINDDFQDDDADEEIPDLNDNVDLPSDEDENVNDEDEPASKPKKKISAENSDEENLPQDEQSTEEKRARDFQVEQPPPTKRLRHENTGLLTQAEVIQEIQAHNGRFKLRDLLNLYKPRIKQLAANKDAIKRILKQICDMSDDPVEGRVLVLKDIYRRPLSSSASTGLLLR</sequence>
<dbReference type="GO" id="GO:0001096">
    <property type="term" value="F:TFIIF-class transcription factor complex binding"/>
    <property type="evidence" value="ECO:0007669"/>
    <property type="project" value="TreeGrafter"/>
</dbReference>
<evidence type="ECO:0000256" key="5">
    <source>
        <dbReference type="ARBA" id="ARBA00023163"/>
    </source>
</evidence>
<dbReference type="GO" id="GO:0016251">
    <property type="term" value="F:RNA polymerase II general transcription initiation factor activity"/>
    <property type="evidence" value="ECO:0007669"/>
    <property type="project" value="TreeGrafter"/>
</dbReference>
<dbReference type="GO" id="GO:0003677">
    <property type="term" value="F:DNA binding"/>
    <property type="evidence" value="ECO:0007669"/>
    <property type="project" value="UniProtKB-KW"/>
</dbReference>
<evidence type="ECO:0000313" key="8">
    <source>
        <dbReference type="EMBL" id="CAE0363085.1"/>
    </source>
</evidence>
<dbReference type="InterPro" id="IPR008851">
    <property type="entry name" value="TFIIF-alpha"/>
</dbReference>
<dbReference type="PANTHER" id="PTHR13011">
    <property type="entry name" value="TFIIF-ALPHA"/>
    <property type="match status" value="1"/>
</dbReference>
<keyword evidence="6" id="KW-0539">Nucleus</keyword>
<keyword evidence="5" id="KW-0804">Transcription</keyword>
<evidence type="ECO:0000256" key="4">
    <source>
        <dbReference type="ARBA" id="ARBA00023125"/>
    </source>
</evidence>